<feature type="transmembrane region" description="Helical" evidence="1">
    <location>
        <begin position="147"/>
        <end position="165"/>
    </location>
</feature>
<sequence length="177" mass="20607">MRHLFDESGQVAPLGRKILWLLCCLYTGFIVYLCFLPQGFYPGMPRFQLPGIIQIGRVYLLLIPFNTIVNGSQAGSLQDFILAVLQNFTNIFLLFPLVFAFLFLFEKWRGLRAVIRYSFLMSLFIETSQLVLDLLFDVGRVVEIDDLWTNTLGGVLAYFTYQLWIKAYQHWAKYQKP</sequence>
<dbReference type="Proteomes" id="UP000305165">
    <property type="component" value="Unassembled WGS sequence"/>
</dbReference>
<comment type="caution">
    <text evidence="3">The sequence shown here is derived from an EMBL/GenBank/DDBJ whole genome shotgun (WGS) entry which is preliminary data.</text>
</comment>
<evidence type="ECO:0000256" key="1">
    <source>
        <dbReference type="SAM" id="Phobius"/>
    </source>
</evidence>
<protein>
    <submittedName>
        <fullName evidence="3">VanZ family protein</fullName>
    </submittedName>
</protein>
<dbReference type="OrthoDB" id="4822551at2"/>
<dbReference type="PANTHER" id="PTHR36834">
    <property type="entry name" value="MEMBRANE PROTEIN-RELATED"/>
    <property type="match status" value="1"/>
</dbReference>
<dbReference type="EMBL" id="SSXO01000005">
    <property type="protein sequence ID" value="TIH98879.1"/>
    <property type="molecule type" value="Genomic_DNA"/>
</dbReference>
<reference evidence="3 4" key="1">
    <citation type="submission" date="2019-04" db="EMBL/GenBank/DDBJ databases">
        <title>Genome analysis of Streptococcus suis strain WUSS424.</title>
        <authorList>
            <person name="Chen H."/>
            <person name="Gao X."/>
            <person name="Wu Z."/>
        </authorList>
    </citation>
    <scope>NUCLEOTIDE SEQUENCE [LARGE SCALE GENOMIC DNA]</scope>
    <source>
        <strain evidence="3 4">WUSS424</strain>
    </source>
</reference>
<evidence type="ECO:0000313" key="3">
    <source>
        <dbReference type="EMBL" id="TIH98879.1"/>
    </source>
</evidence>
<proteinExistence type="predicted"/>
<name>A0A4T2GJT8_STRSU</name>
<evidence type="ECO:0000313" key="4">
    <source>
        <dbReference type="Proteomes" id="UP000305165"/>
    </source>
</evidence>
<organism evidence="3 4">
    <name type="scientific">Streptococcus suis</name>
    <dbReference type="NCBI Taxonomy" id="1307"/>
    <lineage>
        <taxon>Bacteria</taxon>
        <taxon>Bacillati</taxon>
        <taxon>Bacillota</taxon>
        <taxon>Bacilli</taxon>
        <taxon>Lactobacillales</taxon>
        <taxon>Streptococcaceae</taxon>
        <taxon>Streptococcus</taxon>
    </lineage>
</organism>
<gene>
    <name evidence="3" type="ORF">FAJ39_08320</name>
</gene>
<keyword evidence="1" id="KW-0812">Transmembrane</keyword>
<keyword evidence="1" id="KW-0472">Membrane</keyword>
<dbReference type="InterPro" id="IPR053150">
    <property type="entry name" value="Teicoplanin_resist-assoc"/>
</dbReference>
<evidence type="ECO:0000259" key="2">
    <source>
        <dbReference type="Pfam" id="PF04892"/>
    </source>
</evidence>
<feature type="transmembrane region" description="Helical" evidence="1">
    <location>
        <begin position="117"/>
        <end position="135"/>
    </location>
</feature>
<dbReference type="AlphaFoldDB" id="A0A4T2GJT8"/>
<dbReference type="Pfam" id="PF04892">
    <property type="entry name" value="VanZ"/>
    <property type="match status" value="1"/>
</dbReference>
<accession>A0A4T2GJT8</accession>
<feature type="transmembrane region" description="Helical" evidence="1">
    <location>
        <begin position="80"/>
        <end position="105"/>
    </location>
</feature>
<dbReference type="PANTHER" id="PTHR36834:SF2">
    <property type="entry name" value="MEMBRANE PROTEIN"/>
    <property type="match status" value="1"/>
</dbReference>
<feature type="domain" description="VanZ-like" evidence="2">
    <location>
        <begin position="24"/>
        <end position="164"/>
    </location>
</feature>
<dbReference type="InterPro" id="IPR006976">
    <property type="entry name" value="VanZ-like"/>
</dbReference>
<keyword evidence="1" id="KW-1133">Transmembrane helix</keyword>
<feature type="transmembrane region" description="Helical" evidence="1">
    <location>
        <begin position="18"/>
        <end position="35"/>
    </location>
</feature>